<evidence type="ECO:0000256" key="1">
    <source>
        <dbReference type="ARBA" id="ARBA00022737"/>
    </source>
</evidence>
<dbReference type="InterPro" id="IPR056884">
    <property type="entry name" value="NPHP3-like_N"/>
</dbReference>
<reference evidence="3 4" key="1">
    <citation type="submission" date="2014-04" db="EMBL/GenBank/DDBJ databases">
        <title>Evolutionary Origins and Diversification of the Mycorrhizal Mutualists.</title>
        <authorList>
            <consortium name="DOE Joint Genome Institute"/>
            <consortium name="Mycorrhizal Genomics Consortium"/>
            <person name="Kohler A."/>
            <person name="Kuo A."/>
            <person name="Nagy L.G."/>
            <person name="Floudas D."/>
            <person name="Copeland A."/>
            <person name="Barry K.W."/>
            <person name="Cichocki N."/>
            <person name="Veneault-Fourrey C."/>
            <person name="LaButti K."/>
            <person name="Lindquist E.A."/>
            <person name="Lipzen A."/>
            <person name="Lundell T."/>
            <person name="Morin E."/>
            <person name="Murat C."/>
            <person name="Riley R."/>
            <person name="Ohm R."/>
            <person name="Sun H."/>
            <person name="Tunlid A."/>
            <person name="Henrissat B."/>
            <person name="Grigoriev I.V."/>
            <person name="Hibbett D.S."/>
            <person name="Martin F."/>
        </authorList>
    </citation>
    <scope>NUCLEOTIDE SEQUENCE [LARGE SCALE GENOMIC DNA]</scope>
    <source>
        <strain evidence="3 4">FD-317 M1</strain>
    </source>
</reference>
<name>A0A0D0CT58_9AGAR</name>
<accession>A0A0D0CT58</accession>
<keyword evidence="4" id="KW-1185">Reference proteome</keyword>
<dbReference type="AlphaFoldDB" id="A0A0D0CT58"/>
<feature type="domain" description="Nephrocystin 3-like N-terminal" evidence="2">
    <location>
        <begin position="82"/>
        <end position="176"/>
    </location>
</feature>
<dbReference type="HOGENOM" id="CLU_000288_6_8_1"/>
<dbReference type="SUPFAM" id="SSF52540">
    <property type="entry name" value="P-loop containing nucleoside triphosphate hydrolases"/>
    <property type="match status" value="1"/>
</dbReference>
<keyword evidence="1" id="KW-0677">Repeat</keyword>
<dbReference type="Pfam" id="PF24883">
    <property type="entry name" value="NPHP3_N"/>
    <property type="match status" value="1"/>
</dbReference>
<evidence type="ECO:0000259" key="2">
    <source>
        <dbReference type="Pfam" id="PF24883"/>
    </source>
</evidence>
<sequence length="196" mass="21528">MFNNSHEFTINGGIFSNVGRDLNLNVVEKKGLSKLYYHTSTSALYDAGARYPPPLCLPGTRKAILHDLNHWANVSHSAAGLDRTPIRWLYGPAGAGKSAIAQTFAQSCAENGTLLGSFFFWRSDSTRNNAQRLFTTLALQMAVAITELRATVDAAVTCNPFAPTSSIQKQCETLIIQPWSKAQVHQELSNRTSQKK</sequence>
<feature type="non-terminal residue" evidence="3">
    <location>
        <position position="196"/>
    </location>
</feature>
<dbReference type="OrthoDB" id="2928561at2759"/>
<evidence type="ECO:0000313" key="4">
    <source>
        <dbReference type="Proteomes" id="UP000053593"/>
    </source>
</evidence>
<proteinExistence type="predicted"/>
<evidence type="ECO:0000313" key="3">
    <source>
        <dbReference type="EMBL" id="KIK62567.1"/>
    </source>
</evidence>
<dbReference type="EMBL" id="KN834767">
    <property type="protein sequence ID" value="KIK62567.1"/>
    <property type="molecule type" value="Genomic_DNA"/>
</dbReference>
<dbReference type="Proteomes" id="UP000053593">
    <property type="component" value="Unassembled WGS sequence"/>
</dbReference>
<organism evidence="3 4">
    <name type="scientific">Collybiopsis luxurians FD-317 M1</name>
    <dbReference type="NCBI Taxonomy" id="944289"/>
    <lineage>
        <taxon>Eukaryota</taxon>
        <taxon>Fungi</taxon>
        <taxon>Dikarya</taxon>
        <taxon>Basidiomycota</taxon>
        <taxon>Agaricomycotina</taxon>
        <taxon>Agaricomycetes</taxon>
        <taxon>Agaricomycetidae</taxon>
        <taxon>Agaricales</taxon>
        <taxon>Marasmiineae</taxon>
        <taxon>Omphalotaceae</taxon>
        <taxon>Collybiopsis</taxon>
        <taxon>Collybiopsis luxurians</taxon>
    </lineage>
</organism>
<dbReference type="InterPro" id="IPR027417">
    <property type="entry name" value="P-loop_NTPase"/>
</dbReference>
<protein>
    <recommendedName>
        <fullName evidence="2">Nephrocystin 3-like N-terminal domain-containing protein</fullName>
    </recommendedName>
</protein>
<feature type="non-terminal residue" evidence="3">
    <location>
        <position position="1"/>
    </location>
</feature>
<gene>
    <name evidence="3" type="ORF">GYMLUDRAFT_198361</name>
</gene>